<organism evidence="2 3">
    <name type="scientific">Parelaphostrongylus tenuis</name>
    <name type="common">Meningeal worm</name>
    <dbReference type="NCBI Taxonomy" id="148309"/>
    <lineage>
        <taxon>Eukaryota</taxon>
        <taxon>Metazoa</taxon>
        <taxon>Ecdysozoa</taxon>
        <taxon>Nematoda</taxon>
        <taxon>Chromadorea</taxon>
        <taxon>Rhabditida</taxon>
        <taxon>Rhabditina</taxon>
        <taxon>Rhabditomorpha</taxon>
        <taxon>Strongyloidea</taxon>
        <taxon>Metastrongylidae</taxon>
        <taxon>Parelaphostrongylus</taxon>
    </lineage>
</organism>
<keyword evidence="3" id="KW-1185">Reference proteome</keyword>
<protein>
    <submittedName>
        <fullName evidence="2">Uncharacterized protein</fullName>
    </submittedName>
</protein>
<name>A0AAD5R8B8_PARTN</name>
<evidence type="ECO:0000313" key="3">
    <source>
        <dbReference type="Proteomes" id="UP001196413"/>
    </source>
</evidence>
<feature type="region of interest" description="Disordered" evidence="1">
    <location>
        <begin position="72"/>
        <end position="161"/>
    </location>
</feature>
<feature type="compositionally biased region" description="Polar residues" evidence="1">
    <location>
        <begin position="107"/>
        <end position="122"/>
    </location>
</feature>
<accession>A0AAD5R8B8</accession>
<feature type="compositionally biased region" description="Low complexity" evidence="1">
    <location>
        <begin position="76"/>
        <end position="88"/>
    </location>
</feature>
<dbReference type="Proteomes" id="UP001196413">
    <property type="component" value="Unassembled WGS sequence"/>
</dbReference>
<reference evidence="2" key="1">
    <citation type="submission" date="2021-06" db="EMBL/GenBank/DDBJ databases">
        <title>Parelaphostrongylus tenuis whole genome reference sequence.</title>
        <authorList>
            <person name="Garwood T.J."/>
            <person name="Larsen P.A."/>
            <person name="Fountain-Jones N.M."/>
            <person name="Garbe J.R."/>
            <person name="Macchietto M.G."/>
            <person name="Kania S.A."/>
            <person name="Gerhold R.W."/>
            <person name="Richards J.E."/>
            <person name="Wolf T.M."/>
        </authorList>
    </citation>
    <scope>NUCLEOTIDE SEQUENCE</scope>
    <source>
        <strain evidence="2">MNPRO001-30</strain>
        <tissue evidence="2">Meninges</tissue>
    </source>
</reference>
<evidence type="ECO:0000313" key="2">
    <source>
        <dbReference type="EMBL" id="KAJ1371577.1"/>
    </source>
</evidence>
<dbReference type="AlphaFoldDB" id="A0AAD5R8B8"/>
<feature type="compositionally biased region" description="Polar residues" evidence="1">
    <location>
        <begin position="148"/>
        <end position="161"/>
    </location>
</feature>
<proteinExistence type="predicted"/>
<evidence type="ECO:0000256" key="1">
    <source>
        <dbReference type="SAM" id="MobiDB-lite"/>
    </source>
</evidence>
<comment type="caution">
    <text evidence="2">The sequence shown here is derived from an EMBL/GenBank/DDBJ whole genome shotgun (WGS) entry which is preliminary data.</text>
</comment>
<dbReference type="EMBL" id="JAHQIW010007005">
    <property type="protein sequence ID" value="KAJ1371577.1"/>
    <property type="molecule type" value="Genomic_DNA"/>
</dbReference>
<gene>
    <name evidence="2" type="ORF">KIN20_033553</name>
</gene>
<sequence>MAIDVVQPIAGGSGAWKFAGHTGYITSGGAFEKKRRGRPRANTRPATALPMELHQSVSVFVDIDSPEEKLKPTIISESSSVSRGSTASVPPVHIEVPENEKVEAEESQGTSTLAQQQASSHEGTQRKHVNKRKDRTNVNNPAKVPTNLRVSKSSGEADSDVCSQSSVTVEEQQLETVTGFLASCLRERRKEQQLKQQNKNWIHLRLDRSRILKWSPSPTRLCRVTKLLFEDRRCRTFRAKYEQFRKRRLLQHQRVRVDSNVNVKETAEKCVENGENNIASTFNRPGFKPVKPMSASEKSEFISFVENVIRERLKKKRLSRSNVAKTAPC</sequence>
<feature type="compositionally biased region" description="Basic and acidic residues" evidence="1">
    <location>
        <begin position="95"/>
        <end position="104"/>
    </location>
</feature>